<dbReference type="Gramene" id="ERN07731">
    <property type="protein sequence ID" value="ERN07731"/>
    <property type="gene ID" value="AMTR_s00012p00056350"/>
</dbReference>
<feature type="region of interest" description="Disordered" evidence="1">
    <location>
        <begin position="1"/>
        <end position="77"/>
    </location>
</feature>
<evidence type="ECO:0000313" key="3">
    <source>
        <dbReference type="Proteomes" id="UP000017836"/>
    </source>
</evidence>
<gene>
    <name evidence="2" type="ORF">AMTR_s00012p00056350</name>
</gene>
<name>W1PJA9_AMBTC</name>
<reference evidence="3" key="1">
    <citation type="journal article" date="2013" name="Science">
        <title>The Amborella genome and the evolution of flowering plants.</title>
        <authorList>
            <consortium name="Amborella Genome Project"/>
        </authorList>
    </citation>
    <scope>NUCLEOTIDE SEQUENCE [LARGE SCALE GENOMIC DNA]</scope>
</reference>
<proteinExistence type="predicted"/>
<accession>W1PJA9</accession>
<organism evidence="2 3">
    <name type="scientific">Amborella trichopoda</name>
    <dbReference type="NCBI Taxonomy" id="13333"/>
    <lineage>
        <taxon>Eukaryota</taxon>
        <taxon>Viridiplantae</taxon>
        <taxon>Streptophyta</taxon>
        <taxon>Embryophyta</taxon>
        <taxon>Tracheophyta</taxon>
        <taxon>Spermatophyta</taxon>
        <taxon>Magnoliopsida</taxon>
        <taxon>Amborellales</taxon>
        <taxon>Amborellaceae</taxon>
        <taxon>Amborella</taxon>
    </lineage>
</organism>
<dbReference type="HOGENOM" id="CLU_167293_0_1_1"/>
<protein>
    <submittedName>
        <fullName evidence="2">Uncharacterized protein</fullName>
    </submittedName>
</protein>
<evidence type="ECO:0000256" key="1">
    <source>
        <dbReference type="SAM" id="MobiDB-lite"/>
    </source>
</evidence>
<dbReference type="AlphaFoldDB" id="W1PJA9"/>
<keyword evidence="3" id="KW-1185">Reference proteome</keyword>
<dbReference type="EMBL" id="KI393609">
    <property type="protein sequence ID" value="ERN07731.1"/>
    <property type="molecule type" value="Genomic_DNA"/>
</dbReference>
<dbReference type="Proteomes" id="UP000017836">
    <property type="component" value="Unassembled WGS sequence"/>
</dbReference>
<feature type="compositionally biased region" description="Acidic residues" evidence="1">
    <location>
        <begin position="1"/>
        <end position="23"/>
    </location>
</feature>
<evidence type="ECO:0000313" key="2">
    <source>
        <dbReference type="EMBL" id="ERN07731.1"/>
    </source>
</evidence>
<sequence>MDTDYDDYAEDEDEAHDDDETDGTMENNMQGLVVQECEEAQHDAVPNDQKDPMRLAQEEVQASRRSNYSTRERQSRS</sequence>
<feature type="compositionally biased region" description="Basic and acidic residues" evidence="1">
    <location>
        <begin position="48"/>
        <end position="57"/>
    </location>
</feature>